<reference evidence="12 13" key="1">
    <citation type="submission" date="2020-09" db="EMBL/GenBank/DDBJ databases">
        <title>De no assembly of potato wild relative species, Solanum commersonii.</title>
        <authorList>
            <person name="Cho K."/>
        </authorList>
    </citation>
    <scope>NUCLEOTIDE SEQUENCE [LARGE SCALE GENOMIC DNA]</scope>
    <source>
        <strain evidence="12">LZ3.2</strain>
        <tissue evidence="12">Leaf</tissue>
    </source>
</reference>
<dbReference type="SUPFAM" id="SSF52058">
    <property type="entry name" value="L domain-like"/>
    <property type="match status" value="1"/>
</dbReference>
<dbReference type="InterPro" id="IPR045344">
    <property type="entry name" value="C-JID"/>
</dbReference>
<comment type="catalytic activity">
    <reaction evidence="8">
        <text>NAD(+) + H2O = ADP-D-ribose + nicotinamide + H(+)</text>
        <dbReference type="Rhea" id="RHEA:16301"/>
        <dbReference type="ChEBI" id="CHEBI:15377"/>
        <dbReference type="ChEBI" id="CHEBI:15378"/>
        <dbReference type="ChEBI" id="CHEBI:17154"/>
        <dbReference type="ChEBI" id="CHEBI:57540"/>
        <dbReference type="ChEBI" id="CHEBI:57967"/>
        <dbReference type="EC" id="3.2.2.6"/>
    </reaction>
    <physiologicalReaction direction="left-to-right" evidence="8">
        <dbReference type="Rhea" id="RHEA:16302"/>
    </physiologicalReaction>
</comment>
<evidence type="ECO:0000256" key="7">
    <source>
        <dbReference type="ARBA" id="ARBA00023136"/>
    </source>
</evidence>
<proteinExistence type="predicted"/>
<dbReference type="OrthoDB" id="1279875at2759"/>
<dbReference type="GO" id="GO:0061809">
    <property type="term" value="F:NAD+ nucleosidase activity, cyclic ADP-ribose generating"/>
    <property type="evidence" value="ECO:0007669"/>
    <property type="project" value="UniProtKB-EC"/>
</dbReference>
<dbReference type="SUPFAM" id="SSF52047">
    <property type="entry name" value="RNI-like"/>
    <property type="match status" value="1"/>
</dbReference>
<organism evidence="12 13">
    <name type="scientific">Solanum commersonii</name>
    <name type="common">Commerson's wild potato</name>
    <name type="synonym">Commerson's nightshade</name>
    <dbReference type="NCBI Taxonomy" id="4109"/>
    <lineage>
        <taxon>Eukaryota</taxon>
        <taxon>Viridiplantae</taxon>
        <taxon>Streptophyta</taxon>
        <taxon>Embryophyta</taxon>
        <taxon>Tracheophyta</taxon>
        <taxon>Spermatophyta</taxon>
        <taxon>Magnoliopsida</taxon>
        <taxon>eudicotyledons</taxon>
        <taxon>Gunneridae</taxon>
        <taxon>Pentapetalae</taxon>
        <taxon>asterids</taxon>
        <taxon>lamiids</taxon>
        <taxon>Solanales</taxon>
        <taxon>Solanaceae</taxon>
        <taxon>Solanoideae</taxon>
        <taxon>Solaneae</taxon>
        <taxon>Solanum</taxon>
    </lineage>
</organism>
<keyword evidence="6" id="KW-0175">Coiled coil</keyword>
<dbReference type="GO" id="GO:0005524">
    <property type="term" value="F:ATP binding"/>
    <property type="evidence" value="ECO:0007669"/>
    <property type="project" value="UniProtKB-KW"/>
</dbReference>
<dbReference type="InterPro" id="IPR042197">
    <property type="entry name" value="Apaf_helical"/>
</dbReference>
<dbReference type="GO" id="GO:0016020">
    <property type="term" value="C:membrane"/>
    <property type="evidence" value="ECO:0007669"/>
    <property type="project" value="UniProtKB-SubCell"/>
</dbReference>
<keyword evidence="13" id="KW-1185">Reference proteome</keyword>
<dbReference type="Gene3D" id="1.10.8.430">
    <property type="entry name" value="Helical domain of apoptotic protease-activating factors"/>
    <property type="match status" value="1"/>
</dbReference>
<dbReference type="Pfam" id="PF23282">
    <property type="entry name" value="WHD_ROQ1"/>
    <property type="match status" value="1"/>
</dbReference>
<dbReference type="PROSITE" id="PS51450">
    <property type="entry name" value="LRR"/>
    <property type="match status" value="1"/>
</dbReference>
<comment type="subcellular location">
    <subcellularLocation>
        <location evidence="1">Membrane</location>
        <topology evidence="1">Peripheral membrane protein</topology>
    </subcellularLocation>
</comment>
<feature type="domain" description="NB-ARC" evidence="9">
    <location>
        <begin position="2"/>
        <end position="79"/>
    </location>
</feature>
<dbReference type="Gene3D" id="3.80.10.10">
    <property type="entry name" value="Ribonuclease Inhibitor"/>
    <property type="match status" value="3"/>
</dbReference>
<feature type="domain" description="Disease resistance protein Roq1-like winged-helix" evidence="11">
    <location>
        <begin position="147"/>
        <end position="215"/>
    </location>
</feature>
<evidence type="ECO:0000313" key="12">
    <source>
        <dbReference type="EMBL" id="KAG5605278.1"/>
    </source>
</evidence>
<evidence type="ECO:0000256" key="8">
    <source>
        <dbReference type="ARBA" id="ARBA00047304"/>
    </source>
</evidence>
<accession>A0A9J5Z2G9</accession>
<dbReference type="EC" id="3.2.2.6" evidence="2"/>
<evidence type="ECO:0000256" key="4">
    <source>
        <dbReference type="ARBA" id="ARBA00022737"/>
    </source>
</evidence>
<evidence type="ECO:0000313" key="13">
    <source>
        <dbReference type="Proteomes" id="UP000824120"/>
    </source>
</evidence>
<keyword evidence="4" id="KW-0677">Repeat</keyword>
<comment type="caution">
    <text evidence="12">The sequence shown here is derived from an EMBL/GenBank/DDBJ whole genome shotgun (WGS) entry which is preliminary data.</text>
</comment>
<evidence type="ECO:0000259" key="9">
    <source>
        <dbReference type="Pfam" id="PF00931"/>
    </source>
</evidence>
<dbReference type="InterPro" id="IPR001611">
    <property type="entry name" value="Leu-rich_rpt"/>
</dbReference>
<dbReference type="PRINTS" id="PR00364">
    <property type="entry name" value="DISEASERSIST"/>
</dbReference>
<feature type="domain" description="C-JID" evidence="10">
    <location>
        <begin position="701"/>
        <end position="827"/>
    </location>
</feature>
<gene>
    <name evidence="12" type="ORF">H5410_026770</name>
</gene>
<name>A0A9J5Z2G9_SOLCO</name>
<dbReference type="GO" id="GO:0043531">
    <property type="term" value="F:ADP binding"/>
    <property type="evidence" value="ECO:0007669"/>
    <property type="project" value="InterPro"/>
</dbReference>
<evidence type="ECO:0000256" key="3">
    <source>
        <dbReference type="ARBA" id="ARBA00022614"/>
    </source>
</evidence>
<evidence type="ECO:0000259" key="11">
    <source>
        <dbReference type="Pfam" id="PF23282"/>
    </source>
</evidence>
<dbReference type="SUPFAM" id="SSF52540">
    <property type="entry name" value="P-loop containing nucleoside triphosphate hydrolases"/>
    <property type="match status" value="1"/>
</dbReference>
<evidence type="ECO:0000256" key="2">
    <source>
        <dbReference type="ARBA" id="ARBA00011982"/>
    </source>
</evidence>
<dbReference type="PANTHER" id="PTHR11017">
    <property type="entry name" value="LEUCINE-RICH REPEAT-CONTAINING PROTEIN"/>
    <property type="match status" value="1"/>
</dbReference>
<keyword evidence="3" id="KW-0433">Leucine-rich repeat</keyword>
<dbReference type="GO" id="GO:0006952">
    <property type="term" value="P:defense response"/>
    <property type="evidence" value="ECO:0007669"/>
    <property type="project" value="InterPro"/>
</dbReference>
<dbReference type="InterPro" id="IPR058192">
    <property type="entry name" value="WHD_ROQ1-like"/>
</dbReference>
<evidence type="ECO:0000259" key="10">
    <source>
        <dbReference type="Pfam" id="PF20160"/>
    </source>
</evidence>
<evidence type="ECO:0000256" key="5">
    <source>
        <dbReference type="ARBA" id="ARBA00023027"/>
    </source>
</evidence>
<dbReference type="Pfam" id="PF00560">
    <property type="entry name" value="LRR_1"/>
    <property type="match status" value="1"/>
</dbReference>
<dbReference type="InterPro" id="IPR032675">
    <property type="entry name" value="LRR_dom_sf"/>
</dbReference>
<dbReference type="Proteomes" id="UP000824120">
    <property type="component" value="Chromosome 5"/>
</dbReference>
<dbReference type="Pfam" id="PF00931">
    <property type="entry name" value="NB-ARC"/>
    <property type="match status" value="1"/>
</dbReference>
<evidence type="ECO:0000256" key="6">
    <source>
        <dbReference type="ARBA" id="ARBA00023054"/>
    </source>
</evidence>
<dbReference type="AlphaFoldDB" id="A0A9J5Z2G9"/>
<dbReference type="InterPro" id="IPR027417">
    <property type="entry name" value="P-loop_NTPase"/>
</dbReference>
<dbReference type="Pfam" id="PF20160">
    <property type="entry name" value="C-JID"/>
    <property type="match status" value="1"/>
</dbReference>
<dbReference type="InterPro" id="IPR044974">
    <property type="entry name" value="Disease_R_plants"/>
</dbReference>
<protein>
    <recommendedName>
        <fullName evidence="2">ADP-ribosyl cyclase/cyclic ADP-ribose hydrolase</fullName>
        <ecNumber evidence="2">3.2.2.6</ecNumber>
    </recommendedName>
</protein>
<dbReference type="PANTHER" id="PTHR11017:SF464">
    <property type="entry name" value="ADP-RIBOSYL CYCLASE_CYCLIC ADP-RIBOSE HYDROLASE"/>
    <property type="match status" value="1"/>
</dbReference>
<keyword evidence="7" id="KW-0472">Membrane</keyword>
<dbReference type="Gene3D" id="3.40.50.300">
    <property type="entry name" value="P-loop containing nucleotide triphosphate hydrolases"/>
    <property type="match status" value="1"/>
</dbReference>
<keyword evidence="5" id="KW-0520">NAD</keyword>
<evidence type="ECO:0000256" key="1">
    <source>
        <dbReference type="ARBA" id="ARBA00004170"/>
    </source>
</evidence>
<sequence>MIQSRLCSMKVLIVLDDMDHDDHLDYLAGDVGWFGNGSRVIVTTRNRQLIEKDAAIYEVPTLPDHEAMQLLNHHAFKKEVPDECFKKFSLEVVNHAKGLPLALKVWGSLLHKKGLTQWRRTIHQIKKNSNSEIVEKLKISYDGLEPEEQKIFLDIACFFRRHGRKKVMQIVESYDSGAEYILDVLIEKSLVFISEYDRIEMHDLIEDMGKYIVNMQKDSGKPSRLWNVEDFKDVMVGNMGTMTVEAIWFTYFEKLRVSKVAMKNMQRLRILCIQSYSWASQSDSEENPNCSIEYLPNNLCWFVWHKYPWKLLPKNFNPRSLVHLDLRGSSLHTLWSETKQFPRLRRLDLSHSKSLERTPNFEGMPNLEYLNLEGCRSLEEVHHSLKYCGKLIQLNLYECRRLKMFPSVNVESLESLDLHNCCSLEKFPEILGIMKPLSIIHLEPPLTELDLSFLKNLVPLPSSIGMFKSLVKLTQSGCFKFESLSKGIRYLEKLEELDASSYTLISQPPSSIIRLNKLKSLSFAKQKTGRGLVDGVFFVFVHLNELLHLESIFNLKYSNSKRNHFEDLPRTIAQVGSLQNLNLSVCRRFNEFLNLNMAEGFCSLKNLNLNYCNLEVLNLSGNNFEHLPQSIAQLGALRSLNLADCKSLTQLPEFPQQLYTINADWSNDSICNSLFQNFSSLQHDISASDSLSVRVLWSLPQKIPSWFHHQGMGSCVSVNLPENWHVSDKFLGFAVCYLGNLFDITAHLIPLCDDGMSSMTQEFALSNHSECIGKYGMHFLLVTLGGLWDANGKTPNDYGCIQFYSEINYFGAKSEFGARLLYKDDAELYTGIRKSRYEEVT</sequence>
<dbReference type="InterPro" id="IPR002182">
    <property type="entry name" value="NB-ARC"/>
</dbReference>
<dbReference type="EMBL" id="JACXVP010000005">
    <property type="protein sequence ID" value="KAG5605278.1"/>
    <property type="molecule type" value="Genomic_DNA"/>
</dbReference>
<feature type="non-terminal residue" evidence="12">
    <location>
        <position position="1"/>
    </location>
</feature>